<feature type="domain" description="Major facilitator superfamily (MFS) profile" evidence="8">
    <location>
        <begin position="1"/>
        <end position="382"/>
    </location>
</feature>
<keyword evidence="4 7" id="KW-0812">Transmembrane</keyword>
<dbReference type="Pfam" id="PF07690">
    <property type="entry name" value="MFS_1"/>
    <property type="match status" value="1"/>
</dbReference>
<evidence type="ECO:0000256" key="7">
    <source>
        <dbReference type="SAM" id="Phobius"/>
    </source>
</evidence>
<comment type="caution">
    <text evidence="9">The sequence shown here is derived from an EMBL/GenBank/DDBJ whole genome shotgun (WGS) entry which is preliminary data.</text>
</comment>
<dbReference type="SUPFAM" id="SSF103473">
    <property type="entry name" value="MFS general substrate transporter"/>
    <property type="match status" value="1"/>
</dbReference>
<comment type="subcellular location">
    <subcellularLocation>
        <location evidence="1">Cell membrane</location>
        <topology evidence="1">Multi-pass membrane protein</topology>
    </subcellularLocation>
</comment>
<reference evidence="9" key="1">
    <citation type="submission" date="2022-03" db="EMBL/GenBank/DDBJ databases">
        <title>Draft Genome Sequence of Firmicute Strain S0AB, a Heterotrophic Iron/Sulfur-Oxidizing Extreme Acidophile.</title>
        <authorList>
            <person name="Vergara E."/>
            <person name="Pakostova E."/>
            <person name="Johnson D.B."/>
            <person name="Holmes D.S."/>
        </authorList>
    </citation>
    <scope>NUCLEOTIDE SEQUENCE</scope>
    <source>
        <strain evidence="9">S0AB</strain>
    </source>
</reference>
<dbReference type="InterPro" id="IPR011701">
    <property type="entry name" value="MFS"/>
</dbReference>
<dbReference type="InterPro" id="IPR001958">
    <property type="entry name" value="Tet-R_TetA/multi-R_MdtG-like"/>
</dbReference>
<dbReference type="Proteomes" id="UP001139263">
    <property type="component" value="Unassembled WGS sequence"/>
</dbReference>
<feature type="transmembrane region" description="Helical" evidence="7">
    <location>
        <begin position="270"/>
        <end position="288"/>
    </location>
</feature>
<evidence type="ECO:0000313" key="10">
    <source>
        <dbReference type="Proteomes" id="UP001139263"/>
    </source>
</evidence>
<keyword evidence="2" id="KW-0813">Transport</keyword>
<feature type="transmembrane region" description="Helical" evidence="7">
    <location>
        <begin position="294"/>
        <end position="316"/>
    </location>
</feature>
<dbReference type="PANTHER" id="PTHR43414:SF6">
    <property type="entry name" value="MULTIDRUG RESISTANCE PROTEIN MDTG"/>
    <property type="match status" value="1"/>
</dbReference>
<dbReference type="InterPro" id="IPR005828">
    <property type="entry name" value="MFS_sugar_transport-like"/>
</dbReference>
<dbReference type="PROSITE" id="PS50850">
    <property type="entry name" value="MFS"/>
    <property type="match status" value="1"/>
</dbReference>
<name>A0A9X1V8I8_9BACL</name>
<feature type="transmembrane region" description="Helical" evidence="7">
    <location>
        <begin position="328"/>
        <end position="353"/>
    </location>
</feature>
<evidence type="ECO:0000256" key="4">
    <source>
        <dbReference type="ARBA" id="ARBA00022692"/>
    </source>
</evidence>
<dbReference type="GO" id="GO:0022857">
    <property type="term" value="F:transmembrane transporter activity"/>
    <property type="evidence" value="ECO:0007669"/>
    <property type="project" value="InterPro"/>
</dbReference>
<dbReference type="InterPro" id="IPR036259">
    <property type="entry name" value="MFS_trans_sf"/>
</dbReference>
<dbReference type="InterPro" id="IPR020846">
    <property type="entry name" value="MFS_dom"/>
</dbReference>
<sequence>MWILWAANFIVMAGTSLVVPFLPLYIETLGIHQLASMEQWSGWIFSAQFVTAFIFQPIWGSFADRYGRKMMLLRAGIGMGIVTALMGFVVAPWQLLLLRLINGIFAGFISMAVSLQASITPDEYAGRALGTLQTGSIAGALIGPVIGGVLAEAFGFKGVFFLTGALLLLASIVVMIFVKENHQKIEKGKVQVKREWGLLMPLMPVFIASIVTQAGMMSIEPIVTIYAKTIYHGRHLAIMAGLVVATSGVANLIGAPTLGRLGDRIGQRKVLIVALIMAAVTYLPQALAHGIGTLLVGRFLLGLFIGGMIPSLNALVKKMAPNNMQATAFGLNSSSLFLGNLIGPLIGSSIAAAYTIRDVFYVTMSILVANAMILIWNRSIDHADHNHPINQRA</sequence>
<dbReference type="EMBL" id="JALBUF010000002">
    <property type="protein sequence ID" value="MCI0182780.1"/>
    <property type="molecule type" value="Genomic_DNA"/>
</dbReference>
<dbReference type="PRINTS" id="PR01035">
    <property type="entry name" value="TCRTETA"/>
</dbReference>
<evidence type="ECO:0000256" key="2">
    <source>
        <dbReference type="ARBA" id="ARBA00022448"/>
    </source>
</evidence>
<feature type="transmembrane region" description="Helical" evidence="7">
    <location>
        <begin position="156"/>
        <end position="178"/>
    </location>
</feature>
<dbReference type="Pfam" id="PF00083">
    <property type="entry name" value="Sugar_tr"/>
    <property type="match status" value="1"/>
</dbReference>
<evidence type="ECO:0000256" key="3">
    <source>
        <dbReference type="ARBA" id="ARBA00022475"/>
    </source>
</evidence>
<keyword evidence="10" id="KW-1185">Reference proteome</keyword>
<feature type="transmembrane region" description="Helical" evidence="7">
    <location>
        <begin position="129"/>
        <end position="150"/>
    </location>
</feature>
<feature type="transmembrane region" description="Helical" evidence="7">
    <location>
        <begin position="236"/>
        <end position="258"/>
    </location>
</feature>
<dbReference type="PANTHER" id="PTHR43414">
    <property type="entry name" value="MULTIDRUG RESISTANCE PROTEIN MDTG"/>
    <property type="match status" value="1"/>
</dbReference>
<protein>
    <submittedName>
        <fullName evidence="9">Tetracycline resistance protein, class C</fullName>
    </submittedName>
</protein>
<organism evidence="9 10">
    <name type="scientific">Sulfoacidibacillus ferrooxidans</name>
    <dbReference type="NCBI Taxonomy" id="2005001"/>
    <lineage>
        <taxon>Bacteria</taxon>
        <taxon>Bacillati</taxon>
        <taxon>Bacillota</taxon>
        <taxon>Bacilli</taxon>
        <taxon>Bacillales</taxon>
        <taxon>Alicyclobacillaceae</taxon>
        <taxon>Sulfoacidibacillus</taxon>
    </lineage>
</organism>
<evidence type="ECO:0000259" key="8">
    <source>
        <dbReference type="PROSITE" id="PS50850"/>
    </source>
</evidence>
<feature type="transmembrane region" description="Helical" evidence="7">
    <location>
        <begin position="40"/>
        <end position="59"/>
    </location>
</feature>
<evidence type="ECO:0000313" key="9">
    <source>
        <dbReference type="EMBL" id="MCI0182780.1"/>
    </source>
</evidence>
<evidence type="ECO:0000256" key="5">
    <source>
        <dbReference type="ARBA" id="ARBA00022989"/>
    </source>
</evidence>
<keyword evidence="6 7" id="KW-0472">Membrane</keyword>
<accession>A0A9X1V8I8</accession>
<keyword evidence="3" id="KW-1003">Cell membrane</keyword>
<gene>
    <name evidence="9" type="primary">tetA</name>
    <name evidence="9" type="ORF">MM817_01049</name>
</gene>
<proteinExistence type="predicted"/>
<evidence type="ECO:0000256" key="1">
    <source>
        <dbReference type="ARBA" id="ARBA00004651"/>
    </source>
</evidence>
<feature type="transmembrane region" description="Helical" evidence="7">
    <location>
        <begin position="198"/>
        <end position="216"/>
    </location>
</feature>
<dbReference type="Gene3D" id="1.20.1250.20">
    <property type="entry name" value="MFS general substrate transporter like domains"/>
    <property type="match status" value="2"/>
</dbReference>
<dbReference type="AlphaFoldDB" id="A0A9X1V8I8"/>
<feature type="transmembrane region" description="Helical" evidence="7">
    <location>
        <begin position="71"/>
        <end position="90"/>
    </location>
</feature>
<evidence type="ECO:0000256" key="6">
    <source>
        <dbReference type="ARBA" id="ARBA00023136"/>
    </source>
</evidence>
<feature type="transmembrane region" description="Helical" evidence="7">
    <location>
        <begin position="7"/>
        <end position="25"/>
    </location>
</feature>
<keyword evidence="5 7" id="KW-1133">Transmembrane helix</keyword>
<dbReference type="GO" id="GO:0005886">
    <property type="term" value="C:plasma membrane"/>
    <property type="evidence" value="ECO:0007669"/>
    <property type="project" value="UniProtKB-SubCell"/>
</dbReference>
<feature type="transmembrane region" description="Helical" evidence="7">
    <location>
        <begin position="96"/>
        <end position="117"/>
    </location>
</feature>
<feature type="transmembrane region" description="Helical" evidence="7">
    <location>
        <begin position="359"/>
        <end position="376"/>
    </location>
</feature>